<dbReference type="PROSITE" id="PS50860">
    <property type="entry name" value="AA_TRNA_LIGASE_II_ALA"/>
    <property type="match status" value="1"/>
</dbReference>
<dbReference type="InterPro" id="IPR045864">
    <property type="entry name" value="aa-tRNA-synth_II/BPL/LPL"/>
</dbReference>
<comment type="similarity">
    <text evidence="1">Belongs to the class-II aminoacyl-tRNA synthetase family.</text>
</comment>
<keyword evidence="8" id="KW-0648">Protein biosynthesis</keyword>
<dbReference type="STRING" id="1798406.A3A04_01300"/>
<dbReference type="CDD" id="cd00673">
    <property type="entry name" value="AlaRS_core"/>
    <property type="match status" value="1"/>
</dbReference>
<dbReference type="Gene3D" id="3.30.54.20">
    <property type="match status" value="1"/>
</dbReference>
<evidence type="ECO:0000256" key="7">
    <source>
        <dbReference type="ARBA" id="ARBA00022884"/>
    </source>
</evidence>
<keyword evidence="3" id="KW-0820">tRNA-binding</keyword>
<feature type="domain" description="Alanyl-transfer RNA synthetases family profile" evidence="10">
    <location>
        <begin position="1"/>
        <end position="593"/>
    </location>
</feature>
<comment type="caution">
    <text evidence="11">The sequence shown here is derived from an EMBL/GenBank/DDBJ whole genome shotgun (WGS) entry which is preliminary data.</text>
</comment>
<dbReference type="FunFam" id="3.30.980.10:FF:000004">
    <property type="entry name" value="Alanine--tRNA ligase, cytoplasmic"/>
    <property type="match status" value="1"/>
</dbReference>
<evidence type="ECO:0000256" key="8">
    <source>
        <dbReference type="ARBA" id="ARBA00022917"/>
    </source>
</evidence>
<reference evidence="11 12" key="1">
    <citation type="journal article" date="2016" name="Nat. Commun.">
        <title>Thousands of microbial genomes shed light on interconnected biogeochemical processes in an aquifer system.</title>
        <authorList>
            <person name="Anantharaman K."/>
            <person name="Brown C.T."/>
            <person name="Hug L.A."/>
            <person name="Sharon I."/>
            <person name="Castelle C.J."/>
            <person name="Probst A.J."/>
            <person name="Thomas B.C."/>
            <person name="Singh A."/>
            <person name="Wilkins M.J."/>
            <person name="Karaoz U."/>
            <person name="Brodie E.L."/>
            <person name="Williams K.H."/>
            <person name="Hubbard S.S."/>
            <person name="Banfield J.F."/>
        </authorList>
    </citation>
    <scope>NUCLEOTIDE SEQUENCE [LARGE SCALE GENOMIC DNA]</scope>
</reference>
<dbReference type="PANTHER" id="PTHR11777:SF9">
    <property type="entry name" value="ALANINE--TRNA LIGASE, CYTOPLASMIC"/>
    <property type="match status" value="1"/>
</dbReference>
<dbReference type="GO" id="GO:0002161">
    <property type="term" value="F:aminoacyl-tRNA deacylase activity"/>
    <property type="evidence" value="ECO:0007669"/>
    <property type="project" value="TreeGrafter"/>
</dbReference>
<evidence type="ECO:0000256" key="6">
    <source>
        <dbReference type="ARBA" id="ARBA00022840"/>
    </source>
</evidence>
<evidence type="ECO:0000256" key="9">
    <source>
        <dbReference type="ARBA" id="ARBA00023146"/>
    </source>
</evidence>
<evidence type="ECO:0000256" key="3">
    <source>
        <dbReference type="ARBA" id="ARBA00022555"/>
    </source>
</evidence>
<organism evidence="11 12">
    <name type="scientific">Candidatus Harrisonbacteria bacterium RIFCSPLOWO2_01_FULL_40_28</name>
    <dbReference type="NCBI Taxonomy" id="1798406"/>
    <lineage>
        <taxon>Bacteria</taxon>
        <taxon>Candidatus Harrisoniibacteriota</taxon>
    </lineage>
</organism>
<dbReference type="SUPFAM" id="SSF101353">
    <property type="entry name" value="Putative anticodon-binding domain of alanyl-tRNA synthetase (AlaRS)"/>
    <property type="match status" value="1"/>
</dbReference>
<dbReference type="EMBL" id="MHJI01000027">
    <property type="protein sequence ID" value="OGY64985.1"/>
    <property type="molecule type" value="Genomic_DNA"/>
</dbReference>
<evidence type="ECO:0000313" key="12">
    <source>
        <dbReference type="Proteomes" id="UP000178517"/>
    </source>
</evidence>
<evidence type="ECO:0000256" key="2">
    <source>
        <dbReference type="ARBA" id="ARBA00013168"/>
    </source>
</evidence>
<accession>A0A1G1ZKE0</accession>
<keyword evidence="4" id="KW-0436">Ligase</keyword>
<dbReference type="GO" id="GO:0000049">
    <property type="term" value="F:tRNA binding"/>
    <property type="evidence" value="ECO:0007669"/>
    <property type="project" value="UniProtKB-KW"/>
</dbReference>
<dbReference type="GO" id="GO:0004813">
    <property type="term" value="F:alanine-tRNA ligase activity"/>
    <property type="evidence" value="ECO:0007669"/>
    <property type="project" value="UniProtKB-EC"/>
</dbReference>
<keyword evidence="7" id="KW-0694">RNA-binding</keyword>
<dbReference type="GO" id="GO:0005524">
    <property type="term" value="F:ATP binding"/>
    <property type="evidence" value="ECO:0007669"/>
    <property type="project" value="UniProtKB-KW"/>
</dbReference>
<keyword evidence="5" id="KW-0547">Nucleotide-binding</keyword>
<dbReference type="InterPro" id="IPR050058">
    <property type="entry name" value="Ala-tRNA_ligase"/>
</dbReference>
<proteinExistence type="inferred from homology"/>
<evidence type="ECO:0000256" key="5">
    <source>
        <dbReference type="ARBA" id="ARBA00022741"/>
    </source>
</evidence>
<dbReference type="PRINTS" id="PR00980">
    <property type="entry name" value="TRNASYNTHALA"/>
</dbReference>
<evidence type="ECO:0000259" key="10">
    <source>
        <dbReference type="PROSITE" id="PS50860"/>
    </source>
</evidence>
<gene>
    <name evidence="11" type="ORF">A3A04_01300</name>
</gene>
<dbReference type="InterPro" id="IPR018164">
    <property type="entry name" value="Ala-tRNA-synth_IIc_N"/>
</dbReference>
<dbReference type="SMART" id="SM00863">
    <property type="entry name" value="tRNA_SAD"/>
    <property type="match status" value="1"/>
</dbReference>
<dbReference type="Pfam" id="PF07973">
    <property type="entry name" value="tRNA_SAD"/>
    <property type="match status" value="1"/>
</dbReference>
<dbReference type="SUPFAM" id="SSF55681">
    <property type="entry name" value="Class II aaRS and biotin synthetases"/>
    <property type="match status" value="1"/>
</dbReference>
<dbReference type="InterPro" id="IPR018162">
    <property type="entry name" value="Ala-tRNA-ligase_IIc_anticod-bd"/>
</dbReference>
<sequence>MESEEIRKKFLEFFEKKGHVVVPSSSLLSDDPSVLLTTAGMQQFKKYFTGELNAVTDFGSSRVTSIQKCFRTSDIEEVGDNTHLTFLEMMGNFSFGPLGSDNPRDSGVNGYFKRSAIHFAFEFLIDVMGISMDKFSVTVFEGDGEVPFDRESYDIWHKEIGINEARIRKCGRKDNFWGPTGNEGPCGPTTELYVDGIEVWNLVFNEYFCNKDKTLTKLKNQGIDTGMGFERLTAVLQGVSTIYETDIFKDSIKTIGEHAPNLSTRIKRIFADHLRSISFLVVDGVRPSNKEAGYVLRRLIRRILAYKIQYDIHGEFFLAVIEVVSRKLSDYYANLKNTKAITDILTEEKMRFEAAIRKGLKALEEKTSLDGREAFYLYETFGLPFDVIKELAPRSMANDIHYKDFELEMKKHQEVSRKGQEKKFGGHGLVLDTGELKARDEDELQRVLRLHTATHLLQQALRDVLGDSVRQAGSDITAERTRFDLHFNRKMREDEIKKVEDIVNKKIEEDLPVSYREMSRRDAERTGALHFFKQKYPDHVKVYFVGHSLDNAYSKEFCGGPHVDHTGSIKKIKIIKEEAVAAGIRRIRVALVE</sequence>
<protein>
    <recommendedName>
        <fullName evidence="2">alanine--tRNA ligase</fullName>
        <ecNumber evidence="2">6.1.1.7</ecNumber>
    </recommendedName>
</protein>
<dbReference type="InterPro" id="IPR002318">
    <property type="entry name" value="Ala-tRNA-lgiase_IIc"/>
</dbReference>
<dbReference type="InterPro" id="IPR012947">
    <property type="entry name" value="tRNA_SAD"/>
</dbReference>
<dbReference type="InterPro" id="IPR018163">
    <property type="entry name" value="Thr/Ala-tRNA-synth_IIc_edit"/>
</dbReference>
<name>A0A1G1ZKE0_9BACT</name>
<dbReference type="GO" id="GO:0006419">
    <property type="term" value="P:alanyl-tRNA aminoacylation"/>
    <property type="evidence" value="ECO:0007669"/>
    <property type="project" value="InterPro"/>
</dbReference>
<keyword evidence="6" id="KW-0067">ATP-binding</keyword>
<keyword evidence="9" id="KW-0030">Aminoacyl-tRNA synthetase</keyword>
<dbReference type="Pfam" id="PF01411">
    <property type="entry name" value="tRNA-synt_2c"/>
    <property type="match status" value="1"/>
</dbReference>
<dbReference type="PANTHER" id="PTHR11777">
    <property type="entry name" value="ALANYL-TRNA SYNTHETASE"/>
    <property type="match status" value="1"/>
</dbReference>
<dbReference type="EC" id="6.1.1.7" evidence="2"/>
<dbReference type="Proteomes" id="UP000178517">
    <property type="component" value="Unassembled WGS sequence"/>
</dbReference>
<evidence type="ECO:0000256" key="1">
    <source>
        <dbReference type="ARBA" id="ARBA00008226"/>
    </source>
</evidence>
<evidence type="ECO:0000256" key="4">
    <source>
        <dbReference type="ARBA" id="ARBA00022598"/>
    </source>
</evidence>
<dbReference type="AlphaFoldDB" id="A0A1G1ZKE0"/>
<dbReference type="GO" id="GO:0005829">
    <property type="term" value="C:cytosol"/>
    <property type="evidence" value="ECO:0007669"/>
    <property type="project" value="TreeGrafter"/>
</dbReference>
<dbReference type="SUPFAM" id="SSF55186">
    <property type="entry name" value="ThrRS/AlaRS common domain"/>
    <property type="match status" value="1"/>
</dbReference>
<dbReference type="Gene3D" id="3.30.930.10">
    <property type="entry name" value="Bira Bifunctional Protein, Domain 2"/>
    <property type="match status" value="1"/>
</dbReference>
<dbReference type="InterPro" id="IPR018165">
    <property type="entry name" value="Ala-tRNA-synth_IIc_core"/>
</dbReference>
<evidence type="ECO:0000313" key="11">
    <source>
        <dbReference type="EMBL" id="OGY64985.1"/>
    </source>
</evidence>
<dbReference type="Gene3D" id="3.30.980.10">
    <property type="entry name" value="Threonyl-trna Synthetase, Chain A, domain 2"/>
    <property type="match status" value="1"/>
</dbReference>